<evidence type="ECO:0000256" key="5">
    <source>
        <dbReference type="ARBA" id="ARBA00022989"/>
    </source>
</evidence>
<evidence type="ECO:0000256" key="7">
    <source>
        <dbReference type="SAM" id="Phobius"/>
    </source>
</evidence>
<evidence type="ECO:0000256" key="4">
    <source>
        <dbReference type="ARBA" id="ARBA00022692"/>
    </source>
</evidence>
<comment type="subcellular location">
    <subcellularLocation>
        <location evidence="1">Membrane</location>
        <topology evidence="1">Multi-pass membrane protein</topology>
    </subcellularLocation>
</comment>
<accession>A0A6J6RIA3</accession>
<comment type="similarity">
    <text evidence="2">Belongs to the complex I subunit 3 family.</text>
</comment>
<evidence type="ECO:0000313" key="9">
    <source>
        <dbReference type="EMBL" id="CAB4764608.1"/>
    </source>
</evidence>
<dbReference type="HAMAP" id="MF_01394">
    <property type="entry name" value="NDH1_NuoA"/>
    <property type="match status" value="1"/>
</dbReference>
<evidence type="ECO:0000313" key="8">
    <source>
        <dbReference type="EMBL" id="CAB4722759.1"/>
    </source>
</evidence>
<dbReference type="Gene3D" id="1.20.58.1610">
    <property type="entry name" value="NADH:ubiquinone/plastoquinone oxidoreductase, chain 3"/>
    <property type="match status" value="1"/>
</dbReference>
<feature type="transmembrane region" description="Helical" evidence="7">
    <location>
        <begin position="12"/>
        <end position="36"/>
    </location>
</feature>
<dbReference type="AlphaFoldDB" id="A0A6J6RIA3"/>
<feature type="transmembrane region" description="Helical" evidence="7">
    <location>
        <begin position="67"/>
        <end position="88"/>
    </location>
</feature>
<dbReference type="EMBL" id="CAEZXX010000155">
    <property type="protein sequence ID" value="CAB4722759.1"/>
    <property type="molecule type" value="Genomic_DNA"/>
</dbReference>
<dbReference type="InterPro" id="IPR023043">
    <property type="entry name" value="NAD(P)H_OxRDtase_bac/plastid"/>
</dbReference>
<evidence type="ECO:0000256" key="1">
    <source>
        <dbReference type="ARBA" id="ARBA00004141"/>
    </source>
</evidence>
<dbReference type="PANTHER" id="PTHR11058:SF9">
    <property type="entry name" value="NADH-UBIQUINONE OXIDOREDUCTASE CHAIN 3"/>
    <property type="match status" value="1"/>
</dbReference>
<dbReference type="Pfam" id="PF00507">
    <property type="entry name" value="Oxidored_q4"/>
    <property type="match status" value="1"/>
</dbReference>
<dbReference type="GO" id="GO:0016651">
    <property type="term" value="F:oxidoreductase activity, acting on NAD(P)H"/>
    <property type="evidence" value="ECO:0007669"/>
    <property type="project" value="InterPro"/>
</dbReference>
<dbReference type="GO" id="GO:0008137">
    <property type="term" value="F:NADH dehydrogenase (ubiquinone) activity"/>
    <property type="evidence" value="ECO:0007669"/>
    <property type="project" value="InterPro"/>
</dbReference>
<dbReference type="EMBL" id="CAFBLR010000025">
    <property type="protein sequence ID" value="CAB4865015.1"/>
    <property type="molecule type" value="Genomic_DNA"/>
</dbReference>
<keyword evidence="5 7" id="KW-1133">Transmembrane helix</keyword>
<keyword evidence="4 7" id="KW-0812">Transmembrane</keyword>
<dbReference type="EMBL" id="CAFBQP010000028">
    <property type="protein sequence ID" value="CAB5059835.1"/>
    <property type="molecule type" value="Genomic_DNA"/>
</dbReference>
<protein>
    <submittedName>
        <fullName evidence="8">Unannotated protein</fullName>
    </submittedName>
</protein>
<dbReference type="PANTHER" id="PTHR11058">
    <property type="entry name" value="NADH-UBIQUINONE OXIDOREDUCTASE CHAIN 3"/>
    <property type="match status" value="1"/>
</dbReference>
<organism evidence="8">
    <name type="scientific">freshwater metagenome</name>
    <dbReference type="NCBI Taxonomy" id="449393"/>
    <lineage>
        <taxon>unclassified sequences</taxon>
        <taxon>metagenomes</taxon>
        <taxon>ecological metagenomes</taxon>
    </lineage>
</organism>
<sequence length="125" mass="14062">MPTDFSSFLRGWLTVAIFGTLGLLLAGLLLGLSALVRPKRPTVEKSMAYESGVDPVGDGWSQSQIRYYIFALLFVMFDVEAVFIFPWATQLERYAGFGLVEMGVFVFVLLLGLVYAWRKGVLRWV</sequence>
<evidence type="ECO:0000256" key="3">
    <source>
        <dbReference type="ARBA" id="ARBA00022448"/>
    </source>
</evidence>
<dbReference type="InterPro" id="IPR038430">
    <property type="entry name" value="NDAH_ubi_oxred_su3_sf"/>
</dbReference>
<gene>
    <name evidence="8" type="ORF">UFOPK2602_01857</name>
    <name evidence="9" type="ORF">UFOPK2806_01953</name>
    <name evidence="10" type="ORF">UFOPK3417_00435</name>
    <name evidence="11" type="ORF">UFOPK4306_00906</name>
</gene>
<evidence type="ECO:0000313" key="11">
    <source>
        <dbReference type="EMBL" id="CAB5059835.1"/>
    </source>
</evidence>
<reference evidence="8" key="1">
    <citation type="submission" date="2020-05" db="EMBL/GenBank/DDBJ databases">
        <authorList>
            <person name="Chiriac C."/>
            <person name="Salcher M."/>
            <person name="Ghai R."/>
            <person name="Kavagutti S V."/>
        </authorList>
    </citation>
    <scope>NUCLEOTIDE SEQUENCE</scope>
</reference>
<dbReference type="GO" id="GO:0030964">
    <property type="term" value="C:NADH dehydrogenase complex"/>
    <property type="evidence" value="ECO:0007669"/>
    <property type="project" value="TreeGrafter"/>
</dbReference>
<feature type="transmembrane region" description="Helical" evidence="7">
    <location>
        <begin position="94"/>
        <end position="117"/>
    </location>
</feature>
<evidence type="ECO:0000256" key="2">
    <source>
        <dbReference type="ARBA" id="ARBA00008472"/>
    </source>
</evidence>
<proteinExistence type="inferred from homology"/>
<name>A0A6J6RIA3_9ZZZZ</name>
<dbReference type="EMBL" id="CAEZYY010000033">
    <property type="protein sequence ID" value="CAB4764608.1"/>
    <property type="molecule type" value="Genomic_DNA"/>
</dbReference>
<keyword evidence="6 7" id="KW-0472">Membrane</keyword>
<dbReference type="InterPro" id="IPR000440">
    <property type="entry name" value="NADH_UbQ/plastoQ_OxRdtase_su3"/>
</dbReference>
<evidence type="ECO:0000256" key="6">
    <source>
        <dbReference type="ARBA" id="ARBA00023136"/>
    </source>
</evidence>
<keyword evidence="3" id="KW-0813">Transport</keyword>
<evidence type="ECO:0000313" key="10">
    <source>
        <dbReference type="EMBL" id="CAB4865015.1"/>
    </source>
</evidence>